<dbReference type="AlphaFoldDB" id="A0A8J3VKE4"/>
<feature type="transmembrane region" description="Helical" evidence="1">
    <location>
        <begin position="245"/>
        <end position="263"/>
    </location>
</feature>
<reference evidence="2" key="1">
    <citation type="submission" date="2021-01" db="EMBL/GenBank/DDBJ databases">
        <title>Whole genome shotgun sequence of Rhizocola hellebori NBRC 109834.</title>
        <authorList>
            <person name="Komaki H."/>
            <person name="Tamura T."/>
        </authorList>
    </citation>
    <scope>NUCLEOTIDE SEQUENCE</scope>
    <source>
        <strain evidence="2">NBRC 109834</strain>
    </source>
</reference>
<keyword evidence="1" id="KW-0812">Transmembrane</keyword>
<feature type="transmembrane region" description="Helical" evidence="1">
    <location>
        <begin position="108"/>
        <end position="129"/>
    </location>
</feature>
<feature type="transmembrane region" description="Helical" evidence="1">
    <location>
        <begin position="43"/>
        <end position="62"/>
    </location>
</feature>
<evidence type="ECO:0000313" key="2">
    <source>
        <dbReference type="EMBL" id="GIH08953.1"/>
    </source>
</evidence>
<accession>A0A8J3VKE4</accession>
<proteinExistence type="predicted"/>
<evidence type="ECO:0008006" key="4">
    <source>
        <dbReference type="Google" id="ProtNLM"/>
    </source>
</evidence>
<dbReference type="Proteomes" id="UP000612899">
    <property type="component" value="Unassembled WGS sequence"/>
</dbReference>
<protein>
    <recommendedName>
        <fullName evidence="4">Glycosyltransferase RgtA/B/C/D-like domain-containing protein</fullName>
    </recommendedName>
</protein>
<comment type="caution">
    <text evidence="2">The sequence shown here is derived from an EMBL/GenBank/DDBJ whole genome shotgun (WGS) entry which is preliminary data.</text>
</comment>
<evidence type="ECO:0000313" key="3">
    <source>
        <dbReference type="Proteomes" id="UP000612899"/>
    </source>
</evidence>
<feature type="transmembrane region" description="Helical" evidence="1">
    <location>
        <begin position="422"/>
        <end position="442"/>
    </location>
</feature>
<evidence type="ECO:0000256" key="1">
    <source>
        <dbReference type="SAM" id="Phobius"/>
    </source>
</evidence>
<dbReference type="EMBL" id="BONY01000058">
    <property type="protein sequence ID" value="GIH08953.1"/>
    <property type="molecule type" value="Genomic_DNA"/>
</dbReference>
<feature type="transmembrane region" description="Helical" evidence="1">
    <location>
        <begin position="136"/>
        <end position="155"/>
    </location>
</feature>
<sequence>METETPVIQEEDAFAKFGPGEEDAPSWAGRTARRIGDFFSHEWTLAALAALVLAAIMTWPTLRYPAYQIPQDIWDPTLEAWMISWGGHAMLTDPSNLWNANAFFPNTYSYAFTDTLLGYFPLGMIGSGFTAAVVRYNIIFVLLHALAFFGAYMLVRQLGSGKTGAAVAGAAFAYAPWRLAQGGHMHVLSTGGIALSLAMLARGHGFSLRHGYRPEKAKPGWALAGWLTAAWQISLGFGIGLPFGYVLAVITVVALIGLIVRRFRSGPFVFSWKLITADVVGGVAFGAVTILMALPYLQVAELHPYAVRQEAEVALFSPPLFGFFVSPAESQLWGEAHKVARESLPWHPEMTMLPGFVLYGLACAGLIFSIWTVRQRLLLLAGVALSIFLAMGSRAPGGGRPGYLTLYDILPGWDALRTSGRLVIWTTLLLGILAAGAVSAFVEQAKELSLPRVTSRMPVWLRLATFIPVLLVLVEGQNLTPHPTVPRPPAALELAASPMLVLPSDQLRDEHVMLWLTDKYQPIVNGGSGFTPNKTQEVRELTKSFPDQASVDLLRSLGVKSVVVLREQVRGTPYEGALNASGEDFGVKREDRSDAVIFTL</sequence>
<feature type="transmembrane region" description="Helical" evidence="1">
    <location>
        <begin position="352"/>
        <end position="370"/>
    </location>
</feature>
<dbReference type="RefSeq" id="WP_203912689.1">
    <property type="nucleotide sequence ID" value="NZ_BONY01000058.1"/>
</dbReference>
<feature type="transmembrane region" description="Helical" evidence="1">
    <location>
        <begin position="275"/>
        <end position="297"/>
    </location>
</feature>
<name>A0A8J3VKE4_9ACTN</name>
<keyword evidence="1" id="KW-1133">Transmembrane helix</keyword>
<keyword evidence="1" id="KW-0472">Membrane</keyword>
<feature type="transmembrane region" description="Helical" evidence="1">
    <location>
        <begin position="377"/>
        <end position="395"/>
    </location>
</feature>
<organism evidence="2 3">
    <name type="scientific">Rhizocola hellebori</name>
    <dbReference type="NCBI Taxonomy" id="1392758"/>
    <lineage>
        <taxon>Bacteria</taxon>
        <taxon>Bacillati</taxon>
        <taxon>Actinomycetota</taxon>
        <taxon>Actinomycetes</taxon>
        <taxon>Micromonosporales</taxon>
        <taxon>Micromonosporaceae</taxon>
        <taxon>Rhizocola</taxon>
    </lineage>
</organism>
<keyword evidence="3" id="KW-1185">Reference proteome</keyword>
<gene>
    <name evidence="2" type="ORF">Rhe02_70200</name>
</gene>